<dbReference type="GO" id="GO:0016042">
    <property type="term" value="P:lipid catabolic process"/>
    <property type="evidence" value="ECO:0007669"/>
    <property type="project" value="UniProtKB-KW"/>
</dbReference>
<evidence type="ECO:0000256" key="3">
    <source>
        <dbReference type="ARBA" id="ARBA00023098"/>
    </source>
</evidence>
<dbReference type="Proteomes" id="UP000504623">
    <property type="component" value="Unplaced"/>
</dbReference>
<gene>
    <name evidence="9" type="primary">PAFAH2</name>
</gene>
<dbReference type="Pfam" id="PF03403">
    <property type="entry name" value="PAF-AH_p_II"/>
    <property type="match status" value="1"/>
</dbReference>
<keyword evidence="3 6" id="KW-0443">Lipid metabolism</keyword>
<keyword evidence="8" id="KW-1185">Reference proteome</keyword>
<dbReference type="EC" id="3.1.1.47" evidence="6"/>
<dbReference type="Gene3D" id="3.40.50.1820">
    <property type="entry name" value="alpha/beta hydrolase"/>
    <property type="match status" value="1"/>
</dbReference>
<dbReference type="AlphaFoldDB" id="A0A9B0WNS2"/>
<dbReference type="GeneID" id="102814033"/>
<dbReference type="OrthoDB" id="2363873at2759"/>
<dbReference type="SUPFAM" id="SSF53474">
    <property type="entry name" value="alpha/beta-Hydrolases"/>
    <property type="match status" value="1"/>
</dbReference>
<evidence type="ECO:0000256" key="5">
    <source>
        <dbReference type="ARBA" id="ARBA00048078"/>
    </source>
</evidence>
<evidence type="ECO:0000256" key="1">
    <source>
        <dbReference type="ARBA" id="ARBA00022801"/>
    </source>
</evidence>
<evidence type="ECO:0000256" key="2">
    <source>
        <dbReference type="ARBA" id="ARBA00022963"/>
    </source>
</evidence>
<evidence type="ECO:0000256" key="4">
    <source>
        <dbReference type="ARBA" id="ARBA00023721"/>
    </source>
</evidence>
<name>A0A9B0WNS2_CHRAS</name>
<evidence type="ECO:0000313" key="9">
    <source>
        <dbReference type="RefSeq" id="XP_006862336.1"/>
    </source>
</evidence>
<evidence type="ECO:0000256" key="7">
    <source>
        <dbReference type="PIRSR" id="PIRSR018169-1"/>
    </source>
</evidence>
<reference evidence="9" key="1">
    <citation type="submission" date="2025-08" db="UniProtKB">
        <authorList>
            <consortium name="RefSeq"/>
        </authorList>
    </citation>
    <scope>IDENTIFICATION</scope>
    <source>
        <tissue evidence="9">Spleen</tissue>
    </source>
</reference>
<dbReference type="GO" id="GO:0003847">
    <property type="term" value="F:1-alkyl-2-acetylglycerophosphocholine esterase activity"/>
    <property type="evidence" value="ECO:0007669"/>
    <property type="project" value="UniProtKB-UniRule"/>
</dbReference>
<keyword evidence="2 6" id="KW-0442">Lipid degradation</keyword>
<accession>A0A9B0WNS2</accession>
<feature type="active site" description="Charge relay system" evidence="7">
    <location>
        <position position="314"/>
    </location>
</feature>
<proteinExistence type="predicted"/>
<feature type="active site" description="Nucleophile" evidence="7">
    <location>
        <position position="236"/>
    </location>
</feature>
<dbReference type="InterPro" id="IPR016715">
    <property type="entry name" value="PAF_acetylhydro_eukaryote"/>
</dbReference>
<evidence type="ECO:0000256" key="6">
    <source>
        <dbReference type="PIRNR" id="PIRNR018169"/>
    </source>
</evidence>
<comment type="catalytic activity">
    <reaction evidence="4">
        <text>1-O-hexadecyl-2-acetyl-sn-glycero-3-phosphocholine + H2O = 1-O-hexadecyl-sn-glycero-3-phosphocholine + acetate + H(+)</text>
        <dbReference type="Rhea" id="RHEA:40479"/>
        <dbReference type="ChEBI" id="CHEBI:15377"/>
        <dbReference type="ChEBI" id="CHEBI:15378"/>
        <dbReference type="ChEBI" id="CHEBI:30089"/>
        <dbReference type="ChEBI" id="CHEBI:44811"/>
        <dbReference type="ChEBI" id="CHEBI:64496"/>
    </reaction>
    <physiologicalReaction direction="left-to-right" evidence="4">
        <dbReference type="Rhea" id="RHEA:40480"/>
    </physiologicalReaction>
</comment>
<protein>
    <recommendedName>
        <fullName evidence="6">Platelet-activating factor acetylhydrolase</fullName>
        <ecNumber evidence="6">3.1.1.47</ecNumber>
    </recommendedName>
</protein>
<evidence type="ECO:0000313" key="8">
    <source>
        <dbReference type="Proteomes" id="UP000504623"/>
    </source>
</evidence>
<sequence length="392" mass="44091">MGINQSVGFPPVTGPHLVGCGDVMEGQSRQGSFFRLFYPCQEAEETLEQPLWIPRYEYYTGLADYLQFNKRWGGLLFNMTMGSCRLPVNWNGPFKTKDSGYPLIIFSHGLGAFRTLYSAFCMELASRGFVVAVPEHRDQSAAATYFCKKAPEENQTTSESLEEEWIPYQQVGEGQKVFHFRNSQVHQRASECGRILKILQEVTAGHTVFNVLPGGLDLMTFKGSIDMSRVTVMGHSFGGATAVLALAKDMQFRCAVALDAWMFPLERDFYPKARGPIFFINSENFQTVETINLMKKICTQHEQSKIITVLGSVHRSQTDFAFVTNNVFGKFFSSQTRGSLDPYEGQEIVVRAMLAFLQKHLDLKENYDQWNNLIEGIGPSLTPGAPHHLSSL</sequence>
<comment type="catalytic activity">
    <reaction evidence="5">
        <text>a 1-O-alkyl-2-acetyl-sn-glycero-3-phosphocholine + H2O = a 1-O-alkyl-sn-glycero-3-phosphocholine + acetate + H(+)</text>
        <dbReference type="Rhea" id="RHEA:17777"/>
        <dbReference type="ChEBI" id="CHEBI:15377"/>
        <dbReference type="ChEBI" id="CHEBI:15378"/>
        <dbReference type="ChEBI" id="CHEBI:30089"/>
        <dbReference type="ChEBI" id="CHEBI:30909"/>
        <dbReference type="ChEBI" id="CHEBI:36707"/>
        <dbReference type="EC" id="3.1.1.47"/>
    </reaction>
    <physiologicalReaction direction="left-to-right" evidence="5">
        <dbReference type="Rhea" id="RHEA:17778"/>
    </physiologicalReaction>
</comment>
<organism evidence="8 9">
    <name type="scientific">Chrysochloris asiatica</name>
    <name type="common">Cape golden mole</name>
    <dbReference type="NCBI Taxonomy" id="185453"/>
    <lineage>
        <taxon>Eukaryota</taxon>
        <taxon>Metazoa</taxon>
        <taxon>Chordata</taxon>
        <taxon>Craniata</taxon>
        <taxon>Vertebrata</taxon>
        <taxon>Euteleostomi</taxon>
        <taxon>Mammalia</taxon>
        <taxon>Eutheria</taxon>
        <taxon>Afrotheria</taxon>
        <taxon>Chrysochloridae</taxon>
        <taxon>Chrysochlorinae</taxon>
        <taxon>Chrysochloris</taxon>
    </lineage>
</organism>
<keyword evidence="1 6" id="KW-0378">Hydrolase</keyword>
<dbReference type="CTD" id="5051"/>
<dbReference type="InterPro" id="IPR029058">
    <property type="entry name" value="AB_hydrolase_fold"/>
</dbReference>
<feature type="active site" description="Charge relay system" evidence="7">
    <location>
        <position position="259"/>
    </location>
</feature>
<dbReference type="PANTHER" id="PTHR10272">
    <property type="entry name" value="PLATELET-ACTIVATING FACTOR ACETYLHYDROLASE"/>
    <property type="match status" value="1"/>
</dbReference>
<dbReference type="PANTHER" id="PTHR10272:SF6">
    <property type="entry name" value="PLATELET-ACTIVATING FACTOR ACETYLHYDROLASE 2, CYTOPLASMIC"/>
    <property type="match status" value="1"/>
</dbReference>
<dbReference type="RefSeq" id="XP_006862336.1">
    <property type="nucleotide sequence ID" value="XM_006862274.1"/>
</dbReference>
<dbReference type="FunFam" id="3.40.50.1820:FF:000062">
    <property type="entry name" value="Platelet-activating factor acetylhydrolase"/>
    <property type="match status" value="1"/>
</dbReference>
<dbReference type="PIRSF" id="PIRSF018169">
    <property type="entry name" value="PAF_acetylhydrolase"/>
    <property type="match status" value="1"/>
</dbReference>